<name>A0ABS6D261_9FIRM</name>
<organism evidence="1 2">
    <name type="scientific">Faecalicatena faecalis</name>
    <dbReference type="NCBI Taxonomy" id="2726362"/>
    <lineage>
        <taxon>Bacteria</taxon>
        <taxon>Bacillati</taxon>
        <taxon>Bacillota</taxon>
        <taxon>Clostridia</taxon>
        <taxon>Lachnospirales</taxon>
        <taxon>Lachnospiraceae</taxon>
        <taxon>Faecalicatena</taxon>
    </lineage>
</organism>
<comment type="caution">
    <text evidence="1">The sequence shown here is derived from an EMBL/GenBank/DDBJ whole genome shotgun (WGS) entry which is preliminary data.</text>
</comment>
<keyword evidence="2" id="KW-1185">Reference proteome</keyword>
<dbReference type="Pfam" id="PF05119">
    <property type="entry name" value="Terminase_4"/>
    <property type="match status" value="1"/>
</dbReference>
<protein>
    <submittedName>
        <fullName evidence="1">P27 family phage terminase small subunit</fullName>
    </submittedName>
</protein>
<proteinExistence type="predicted"/>
<reference evidence="1 2" key="1">
    <citation type="submission" date="2021-06" db="EMBL/GenBank/DDBJ databases">
        <title>Faecalicatena sp. nov. isolated from porcine feces.</title>
        <authorList>
            <person name="Oh B.S."/>
            <person name="Lee J.H."/>
        </authorList>
    </citation>
    <scope>NUCLEOTIDE SEQUENCE [LARGE SCALE GENOMIC DNA]</scope>
    <source>
        <strain evidence="1 2">AGMB00832</strain>
    </source>
</reference>
<dbReference type="EMBL" id="JABACJ020000005">
    <property type="protein sequence ID" value="MBU3875679.1"/>
    <property type="molecule type" value="Genomic_DNA"/>
</dbReference>
<sequence>MAKATDNRSGDVKRITRTKKYKEIEADLRDQLEANGTFGKFFEDMIDDYMAMYVTKTLLIEDIQKRGTIVPYNNGGGQSGFKKNEAVDMFNKTNAQMLKLLSELGLKASAAIGGGEYGDEL</sequence>
<dbReference type="InterPro" id="IPR006448">
    <property type="entry name" value="Phage_term_ssu_P27"/>
</dbReference>
<evidence type="ECO:0000313" key="1">
    <source>
        <dbReference type="EMBL" id="MBU3875679.1"/>
    </source>
</evidence>
<gene>
    <name evidence="1" type="ORF">HGO97_007630</name>
</gene>
<accession>A0ABS6D261</accession>
<evidence type="ECO:0000313" key="2">
    <source>
        <dbReference type="Proteomes" id="UP000723714"/>
    </source>
</evidence>
<dbReference type="Proteomes" id="UP000723714">
    <property type="component" value="Unassembled WGS sequence"/>
</dbReference>